<gene>
    <name evidence="3" type="ORF">FJD37_22690</name>
</gene>
<dbReference type="GO" id="GO:0003677">
    <property type="term" value="F:DNA binding"/>
    <property type="evidence" value="ECO:0007669"/>
    <property type="project" value="InterPro"/>
</dbReference>
<evidence type="ECO:0000259" key="2">
    <source>
        <dbReference type="Pfam" id="PF20432"/>
    </source>
</evidence>
<dbReference type="AlphaFoldDB" id="A0A5C5PVW3"/>
<dbReference type="EMBL" id="VFIP01000074">
    <property type="protein sequence ID" value="TWR80619.1"/>
    <property type="molecule type" value="Genomic_DNA"/>
</dbReference>
<feature type="domain" description="Antitoxin Xre/MbcA/ParS-like toxin-binding" evidence="1">
    <location>
        <begin position="79"/>
        <end position="133"/>
    </location>
</feature>
<dbReference type="Pfam" id="PF20432">
    <property type="entry name" value="Xre-like-HTH"/>
    <property type="match status" value="1"/>
</dbReference>
<protein>
    <submittedName>
        <fullName evidence="3">DUF2384 domain-containing protein</fullName>
    </submittedName>
</protein>
<evidence type="ECO:0000313" key="4">
    <source>
        <dbReference type="Proteomes" id="UP000317901"/>
    </source>
</evidence>
<evidence type="ECO:0000259" key="1">
    <source>
        <dbReference type="Pfam" id="PF09722"/>
    </source>
</evidence>
<dbReference type="RefSeq" id="WP_146427634.1">
    <property type="nucleotide sequence ID" value="NZ_VFIP01000074.1"/>
</dbReference>
<sequence>MGLAARHIEPDINSPEAGRVALTFFFNLMQHWGCTKDQQCTLLGAIGNTTYFKYKKLPVVRLPHDTLERISYLMGIHKSLRILFSNQPERAYGWVHKPNTVAPFNGQSALSYMLGGQVVDLADVRRYLDGVRG</sequence>
<comment type="caution">
    <text evidence="3">The sequence shown here is derived from an EMBL/GenBank/DDBJ whole genome shotgun (WGS) entry which is preliminary data.</text>
</comment>
<dbReference type="Proteomes" id="UP000317901">
    <property type="component" value="Unassembled WGS sequence"/>
</dbReference>
<proteinExistence type="predicted"/>
<dbReference type="Pfam" id="PF09722">
    <property type="entry name" value="Xre_MbcA_ParS_C"/>
    <property type="match status" value="1"/>
</dbReference>
<reference evidence="3 4" key="1">
    <citation type="submission" date="2019-06" db="EMBL/GenBank/DDBJ databases">
        <title>Pseudomonas bimorpha sp. nov. isolated from bovine raw milk and skim milk concentrate.</title>
        <authorList>
            <person name="Hofmann K."/>
            <person name="Huptas C."/>
            <person name="Doll E."/>
            <person name="Scherer S."/>
            <person name="Wenning M."/>
        </authorList>
    </citation>
    <scope>NUCLEOTIDE SEQUENCE [LARGE SCALE GENOMIC DNA]</scope>
    <source>
        <strain evidence="3 4">DSM 108990</strain>
    </source>
</reference>
<feature type="domain" description="Antitoxin Xre-like helix-turn-helix" evidence="2">
    <location>
        <begin position="12"/>
        <end position="75"/>
    </location>
</feature>
<dbReference type="OrthoDB" id="117888at2"/>
<name>A0A5C5PVW3_9PSED</name>
<dbReference type="InterPro" id="IPR024467">
    <property type="entry name" value="Xre/MbcA/ParS-like_toxin-bd"/>
</dbReference>
<evidence type="ECO:0000313" key="3">
    <source>
        <dbReference type="EMBL" id="TWR80619.1"/>
    </source>
</evidence>
<organism evidence="3 4">
    <name type="scientific">Pseudomonas saxonica</name>
    <dbReference type="NCBI Taxonomy" id="2600598"/>
    <lineage>
        <taxon>Bacteria</taxon>
        <taxon>Pseudomonadati</taxon>
        <taxon>Pseudomonadota</taxon>
        <taxon>Gammaproteobacteria</taxon>
        <taxon>Pseudomonadales</taxon>
        <taxon>Pseudomonadaceae</taxon>
        <taxon>Pseudomonas</taxon>
    </lineage>
</organism>
<dbReference type="InterPro" id="IPR046847">
    <property type="entry name" value="Xre-like_HTH"/>
</dbReference>
<accession>A0A5C5PVW3</accession>